<keyword evidence="5" id="KW-0547">Nucleotide-binding</keyword>
<evidence type="ECO:0008006" key="10">
    <source>
        <dbReference type="Google" id="ProtNLM"/>
    </source>
</evidence>
<feature type="domain" description="Mur ligase C-terminal" evidence="7">
    <location>
        <begin position="139"/>
        <end position="224"/>
    </location>
</feature>
<dbReference type="GO" id="GO:0008764">
    <property type="term" value="F:UDP-N-acetylmuramoylalanine-D-glutamate ligase activity"/>
    <property type="evidence" value="ECO:0007669"/>
    <property type="project" value="UniProtKB-EC"/>
</dbReference>
<comment type="caution">
    <text evidence="9">The sequence shown here is derived from an EMBL/GenBank/DDBJ whole genome shotgun (WGS) entry which is preliminary data.</text>
</comment>
<dbReference type="SUPFAM" id="SSF53244">
    <property type="entry name" value="MurD-like peptide ligases, peptide-binding domain"/>
    <property type="match status" value="1"/>
</dbReference>
<dbReference type="InterPro" id="IPR004101">
    <property type="entry name" value="Mur_ligase_C"/>
</dbReference>
<keyword evidence="6" id="KW-0067">ATP-binding</keyword>
<evidence type="ECO:0000313" key="9">
    <source>
        <dbReference type="EMBL" id="GAG48196.1"/>
    </source>
</evidence>
<dbReference type="PANTHER" id="PTHR43692:SF1">
    <property type="entry name" value="UDP-N-ACETYLMURAMOYLALANINE--D-GLUTAMATE LIGASE"/>
    <property type="match status" value="1"/>
</dbReference>
<dbReference type="InterPro" id="IPR036565">
    <property type="entry name" value="Mur-like_cat_sf"/>
</dbReference>
<feature type="non-terminal residue" evidence="9">
    <location>
        <position position="238"/>
    </location>
</feature>
<sequence>IPHTTVLTNILPDHLDRYSNFEKYSQAEKLIFKYQQSNDNLVINFDNKETRQAKRETNSKMYWFSAKEKIEPGCYLENDELVFQSEEYKMAFTKISDLPLPGSHNLENILAASTVGFIHNIPGEIILKALKNFPGVPYRLEFIGEFKGIKFYNDTCATTPEATLAALESFPEQPIILILGGKDKKLNYENFGIALGQNKKIKKIILLQHPAYDASQKIFSSLKKHLDLEEIIQTSNLE</sequence>
<evidence type="ECO:0000256" key="6">
    <source>
        <dbReference type="ARBA" id="ARBA00022840"/>
    </source>
</evidence>
<dbReference type="InterPro" id="IPR036615">
    <property type="entry name" value="Mur_ligase_C_dom_sf"/>
</dbReference>
<evidence type="ECO:0000256" key="4">
    <source>
        <dbReference type="ARBA" id="ARBA00022598"/>
    </source>
</evidence>
<dbReference type="GO" id="GO:0005737">
    <property type="term" value="C:cytoplasm"/>
    <property type="evidence" value="ECO:0007669"/>
    <property type="project" value="UniProtKB-SubCell"/>
</dbReference>
<keyword evidence="3" id="KW-0963">Cytoplasm</keyword>
<accession>X0ZIP1</accession>
<evidence type="ECO:0000259" key="8">
    <source>
        <dbReference type="Pfam" id="PF08245"/>
    </source>
</evidence>
<dbReference type="AlphaFoldDB" id="X0ZIP1"/>
<dbReference type="InterPro" id="IPR013221">
    <property type="entry name" value="Mur_ligase_cen"/>
</dbReference>
<dbReference type="EMBL" id="BARS01050409">
    <property type="protein sequence ID" value="GAG48196.1"/>
    <property type="molecule type" value="Genomic_DNA"/>
</dbReference>
<dbReference type="SUPFAM" id="SSF53623">
    <property type="entry name" value="MurD-like peptide ligases, catalytic domain"/>
    <property type="match status" value="1"/>
</dbReference>
<dbReference type="GO" id="GO:0051301">
    <property type="term" value="P:cell division"/>
    <property type="evidence" value="ECO:0007669"/>
    <property type="project" value="InterPro"/>
</dbReference>
<dbReference type="GO" id="GO:0008360">
    <property type="term" value="P:regulation of cell shape"/>
    <property type="evidence" value="ECO:0007669"/>
    <property type="project" value="InterPro"/>
</dbReference>
<dbReference type="PANTHER" id="PTHR43692">
    <property type="entry name" value="UDP-N-ACETYLMURAMOYLALANINE--D-GLUTAMATE LIGASE"/>
    <property type="match status" value="1"/>
</dbReference>
<dbReference type="Gene3D" id="3.90.190.20">
    <property type="entry name" value="Mur ligase, C-terminal domain"/>
    <property type="match status" value="1"/>
</dbReference>
<name>X0ZIP1_9ZZZZ</name>
<evidence type="ECO:0000256" key="2">
    <source>
        <dbReference type="ARBA" id="ARBA00004752"/>
    </source>
</evidence>
<comment type="subcellular location">
    <subcellularLocation>
        <location evidence="1">Cytoplasm</location>
    </subcellularLocation>
</comment>
<evidence type="ECO:0000256" key="3">
    <source>
        <dbReference type="ARBA" id="ARBA00022490"/>
    </source>
</evidence>
<evidence type="ECO:0000256" key="5">
    <source>
        <dbReference type="ARBA" id="ARBA00022741"/>
    </source>
</evidence>
<protein>
    <recommendedName>
        <fullName evidence="10">Mur ligase central domain-containing protein</fullName>
    </recommendedName>
</protein>
<proteinExistence type="predicted"/>
<dbReference type="Pfam" id="PF02875">
    <property type="entry name" value="Mur_ligase_C"/>
    <property type="match status" value="1"/>
</dbReference>
<dbReference type="Gene3D" id="3.40.1190.10">
    <property type="entry name" value="Mur-like, catalytic domain"/>
    <property type="match status" value="1"/>
</dbReference>
<reference evidence="9" key="1">
    <citation type="journal article" date="2014" name="Front. Microbiol.">
        <title>High frequency of phylogenetically diverse reductive dehalogenase-homologous genes in deep subseafloor sedimentary metagenomes.</title>
        <authorList>
            <person name="Kawai M."/>
            <person name="Futagami T."/>
            <person name="Toyoda A."/>
            <person name="Takaki Y."/>
            <person name="Nishi S."/>
            <person name="Hori S."/>
            <person name="Arai W."/>
            <person name="Tsubouchi T."/>
            <person name="Morono Y."/>
            <person name="Uchiyama I."/>
            <person name="Ito T."/>
            <person name="Fujiyama A."/>
            <person name="Inagaki F."/>
            <person name="Takami H."/>
        </authorList>
    </citation>
    <scope>NUCLEOTIDE SEQUENCE</scope>
    <source>
        <strain evidence="9">Expedition CK06-06</strain>
    </source>
</reference>
<dbReference type="InterPro" id="IPR005762">
    <property type="entry name" value="MurD"/>
</dbReference>
<feature type="domain" description="Mur ligase central" evidence="8">
    <location>
        <begin position="2"/>
        <end position="115"/>
    </location>
</feature>
<gene>
    <name evidence="9" type="ORF">S01H1_75259</name>
</gene>
<feature type="non-terminal residue" evidence="9">
    <location>
        <position position="1"/>
    </location>
</feature>
<comment type="pathway">
    <text evidence="2">Cell wall biogenesis; peptidoglycan biosynthesis.</text>
</comment>
<dbReference type="GO" id="GO:0005524">
    <property type="term" value="F:ATP binding"/>
    <property type="evidence" value="ECO:0007669"/>
    <property type="project" value="UniProtKB-KW"/>
</dbReference>
<organism evidence="9">
    <name type="scientific">marine sediment metagenome</name>
    <dbReference type="NCBI Taxonomy" id="412755"/>
    <lineage>
        <taxon>unclassified sequences</taxon>
        <taxon>metagenomes</taxon>
        <taxon>ecological metagenomes</taxon>
    </lineage>
</organism>
<dbReference type="Pfam" id="PF08245">
    <property type="entry name" value="Mur_ligase_M"/>
    <property type="match status" value="1"/>
</dbReference>
<keyword evidence="4" id="KW-0436">Ligase</keyword>
<evidence type="ECO:0000256" key="1">
    <source>
        <dbReference type="ARBA" id="ARBA00004496"/>
    </source>
</evidence>
<evidence type="ECO:0000259" key="7">
    <source>
        <dbReference type="Pfam" id="PF02875"/>
    </source>
</evidence>